<dbReference type="SMART" id="SM00091">
    <property type="entry name" value="PAS"/>
    <property type="match status" value="1"/>
</dbReference>
<dbReference type="NCBIfam" id="TIGR00229">
    <property type="entry name" value="sensory_box"/>
    <property type="match status" value="1"/>
</dbReference>
<evidence type="ECO:0000256" key="2">
    <source>
        <dbReference type="ARBA" id="ARBA00004236"/>
    </source>
</evidence>
<dbReference type="SUPFAM" id="SSF55874">
    <property type="entry name" value="ATPase domain of HSP90 chaperone/DNA topoisomerase II/histidine kinase"/>
    <property type="match status" value="1"/>
</dbReference>
<dbReference type="PROSITE" id="PS50112">
    <property type="entry name" value="PAS"/>
    <property type="match status" value="1"/>
</dbReference>
<keyword evidence="9" id="KW-0067">ATP-binding</keyword>
<dbReference type="CDD" id="cd00082">
    <property type="entry name" value="HisKA"/>
    <property type="match status" value="1"/>
</dbReference>
<accession>A0A1G2IXD6</accession>
<dbReference type="Gene3D" id="3.30.565.10">
    <property type="entry name" value="Histidine kinase-like ATPase, C-terminal domain"/>
    <property type="match status" value="1"/>
</dbReference>
<dbReference type="InterPro" id="IPR004358">
    <property type="entry name" value="Sig_transdc_His_kin-like_C"/>
</dbReference>
<dbReference type="Gene3D" id="3.30.450.20">
    <property type="entry name" value="PAS domain"/>
    <property type="match status" value="1"/>
</dbReference>
<keyword evidence="13" id="KW-1133">Transmembrane helix</keyword>
<evidence type="ECO:0000256" key="5">
    <source>
        <dbReference type="ARBA" id="ARBA00022553"/>
    </source>
</evidence>
<evidence type="ECO:0000259" key="14">
    <source>
        <dbReference type="PROSITE" id="PS50109"/>
    </source>
</evidence>
<sequence length="394" mass="44481">MPISVYFIVIIILAAPALVFFVKEKIRLEKAKKNLAGLLKNSEEERAKAEAERDITKTVVSSFTDGLIILDEKDNIFSINPEAVRILKLENNRLLGKSFSSLADFPKTKPIMEILEKGIQIIYRKEVELAKDFIIEFSVLSLGTLGNSSGHLIVLHDISRGKMVEKMEIEFVSLAAHQLRTPLSIIKWSISMLKKGDFGKLTAKQNELVKNTFRNNERLITLVNDLLNVTRIAEGRYLYKLAPSDIREIIRVVLDIFKDQMESRKIKLDFTEPENFPQIMLDAEKIKIVVQNFIDNAIKYSADGSKIAITLQNDGKNIELRVKDFGIGIPKGQQDKIFTKFFRGDNAMRANAVGSGLGLFLSKNIIESHGGVIWFESEENVGTSFCFTLPIKKT</sequence>
<keyword evidence="13" id="KW-0812">Transmembrane</keyword>
<keyword evidence="5" id="KW-0597">Phosphoprotein</keyword>
<dbReference type="Pfam" id="PF00512">
    <property type="entry name" value="HisKA"/>
    <property type="match status" value="1"/>
</dbReference>
<dbReference type="EC" id="2.7.13.3" evidence="3"/>
<dbReference type="FunFam" id="3.30.565.10:FF:000023">
    <property type="entry name" value="PAS domain-containing sensor histidine kinase"/>
    <property type="match status" value="1"/>
</dbReference>
<evidence type="ECO:0000313" key="17">
    <source>
        <dbReference type="Proteomes" id="UP000178650"/>
    </source>
</evidence>
<evidence type="ECO:0000259" key="15">
    <source>
        <dbReference type="PROSITE" id="PS50112"/>
    </source>
</evidence>
<keyword evidence="6" id="KW-0808">Transferase</keyword>
<protein>
    <recommendedName>
        <fullName evidence="3">histidine kinase</fullName>
        <ecNumber evidence="3">2.7.13.3</ecNumber>
    </recommendedName>
</protein>
<dbReference type="GO" id="GO:0005524">
    <property type="term" value="F:ATP binding"/>
    <property type="evidence" value="ECO:0007669"/>
    <property type="project" value="UniProtKB-KW"/>
</dbReference>
<dbReference type="GO" id="GO:0000155">
    <property type="term" value="F:phosphorelay sensor kinase activity"/>
    <property type="evidence" value="ECO:0007669"/>
    <property type="project" value="InterPro"/>
</dbReference>
<dbReference type="InterPro" id="IPR036890">
    <property type="entry name" value="HATPase_C_sf"/>
</dbReference>
<evidence type="ECO:0000256" key="12">
    <source>
        <dbReference type="SAM" id="Coils"/>
    </source>
</evidence>
<evidence type="ECO:0000256" key="4">
    <source>
        <dbReference type="ARBA" id="ARBA00022475"/>
    </source>
</evidence>
<evidence type="ECO:0000256" key="6">
    <source>
        <dbReference type="ARBA" id="ARBA00022679"/>
    </source>
</evidence>
<keyword evidence="10" id="KW-0902">Two-component regulatory system</keyword>
<dbReference type="Proteomes" id="UP000178650">
    <property type="component" value="Unassembled WGS sequence"/>
</dbReference>
<dbReference type="CDD" id="cd00130">
    <property type="entry name" value="PAS"/>
    <property type="match status" value="1"/>
</dbReference>
<dbReference type="GO" id="GO:0016036">
    <property type="term" value="P:cellular response to phosphate starvation"/>
    <property type="evidence" value="ECO:0007669"/>
    <property type="project" value="TreeGrafter"/>
</dbReference>
<keyword evidence="8" id="KW-0418">Kinase</keyword>
<feature type="coiled-coil region" evidence="12">
    <location>
        <begin position="25"/>
        <end position="59"/>
    </location>
</feature>
<dbReference type="CDD" id="cd00075">
    <property type="entry name" value="HATPase"/>
    <property type="match status" value="1"/>
</dbReference>
<dbReference type="EMBL" id="MHPJ01000002">
    <property type="protein sequence ID" value="OGZ79514.1"/>
    <property type="molecule type" value="Genomic_DNA"/>
</dbReference>
<evidence type="ECO:0000313" key="16">
    <source>
        <dbReference type="EMBL" id="OGZ79514.1"/>
    </source>
</evidence>
<dbReference type="STRING" id="1802223.A2358_03575"/>
<dbReference type="AlphaFoldDB" id="A0A1G2IXD6"/>
<proteinExistence type="predicted"/>
<dbReference type="PANTHER" id="PTHR45453:SF1">
    <property type="entry name" value="PHOSPHATE REGULON SENSOR PROTEIN PHOR"/>
    <property type="match status" value="1"/>
</dbReference>
<dbReference type="InterPro" id="IPR003661">
    <property type="entry name" value="HisK_dim/P_dom"/>
</dbReference>
<keyword evidence="11 13" id="KW-0472">Membrane</keyword>
<dbReference type="Pfam" id="PF02518">
    <property type="entry name" value="HATPase_c"/>
    <property type="match status" value="1"/>
</dbReference>
<evidence type="ECO:0000256" key="8">
    <source>
        <dbReference type="ARBA" id="ARBA00022777"/>
    </source>
</evidence>
<dbReference type="SUPFAM" id="SSF47384">
    <property type="entry name" value="Homodimeric domain of signal transducing histidine kinase"/>
    <property type="match status" value="1"/>
</dbReference>
<dbReference type="InterPro" id="IPR003594">
    <property type="entry name" value="HATPase_dom"/>
</dbReference>
<evidence type="ECO:0000256" key="3">
    <source>
        <dbReference type="ARBA" id="ARBA00012438"/>
    </source>
</evidence>
<dbReference type="SMART" id="SM00387">
    <property type="entry name" value="HATPase_c"/>
    <property type="match status" value="1"/>
</dbReference>
<evidence type="ECO:0000256" key="7">
    <source>
        <dbReference type="ARBA" id="ARBA00022741"/>
    </source>
</evidence>
<feature type="domain" description="PAS" evidence="15">
    <location>
        <begin position="52"/>
        <end position="105"/>
    </location>
</feature>
<evidence type="ECO:0000256" key="1">
    <source>
        <dbReference type="ARBA" id="ARBA00000085"/>
    </source>
</evidence>
<dbReference type="PANTHER" id="PTHR45453">
    <property type="entry name" value="PHOSPHATE REGULON SENSOR PROTEIN PHOR"/>
    <property type="match status" value="1"/>
</dbReference>
<keyword evidence="4" id="KW-1003">Cell membrane</keyword>
<dbReference type="InterPro" id="IPR035965">
    <property type="entry name" value="PAS-like_dom_sf"/>
</dbReference>
<dbReference type="InterPro" id="IPR050351">
    <property type="entry name" value="BphY/WalK/GraS-like"/>
</dbReference>
<dbReference type="InterPro" id="IPR005467">
    <property type="entry name" value="His_kinase_dom"/>
</dbReference>
<dbReference type="Gene3D" id="1.10.287.130">
    <property type="match status" value="1"/>
</dbReference>
<organism evidence="16 17">
    <name type="scientific">Candidatus Staskawiczbacteria bacterium RIFOXYB1_FULL_37_44</name>
    <dbReference type="NCBI Taxonomy" id="1802223"/>
    <lineage>
        <taxon>Bacteria</taxon>
        <taxon>Candidatus Staskawicziibacteriota</taxon>
    </lineage>
</organism>
<comment type="subcellular location">
    <subcellularLocation>
        <location evidence="2">Cell membrane</location>
    </subcellularLocation>
</comment>
<feature type="domain" description="Histidine kinase" evidence="14">
    <location>
        <begin position="174"/>
        <end position="393"/>
    </location>
</feature>
<evidence type="ECO:0000256" key="9">
    <source>
        <dbReference type="ARBA" id="ARBA00022840"/>
    </source>
</evidence>
<comment type="caution">
    <text evidence="16">The sequence shown here is derived from an EMBL/GenBank/DDBJ whole genome shotgun (WGS) entry which is preliminary data.</text>
</comment>
<evidence type="ECO:0000256" key="11">
    <source>
        <dbReference type="ARBA" id="ARBA00023136"/>
    </source>
</evidence>
<dbReference type="PRINTS" id="PR00344">
    <property type="entry name" value="BCTRLSENSOR"/>
</dbReference>
<dbReference type="SMART" id="SM00388">
    <property type="entry name" value="HisKA"/>
    <property type="match status" value="1"/>
</dbReference>
<evidence type="ECO:0000256" key="10">
    <source>
        <dbReference type="ARBA" id="ARBA00023012"/>
    </source>
</evidence>
<evidence type="ECO:0000256" key="13">
    <source>
        <dbReference type="SAM" id="Phobius"/>
    </source>
</evidence>
<dbReference type="SUPFAM" id="SSF55785">
    <property type="entry name" value="PYP-like sensor domain (PAS domain)"/>
    <property type="match status" value="1"/>
</dbReference>
<gene>
    <name evidence="16" type="ORF">A2358_03575</name>
</gene>
<dbReference type="InterPro" id="IPR000014">
    <property type="entry name" value="PAS"/>
</dbReference>
<feature type="transmembrane region" description="Helical" evidence="13">
    <location>
        <begin position="6"/>
        <end position="22"/>
    </location>
</feature>
<dbReference type="InterPro" id="IPR036097">
    <property type="entry name" value="HisK_dim/P_sf"/>
</dbReference>
<name>A0A1G2IXD6_9BACT</name>
<dbReference type="GO" id="GO:0004721">
    <property type="term" value="F:phosphoprotein phosphatase activity"/>
    <property type="evidence" value="ECO:0007669"/>
    <property type="project" value="TreeGrafter"/>
</dbReference>
<keyword evidence="7" id="KW-0547">Nucleotide-binding</keyword>
<comment type="catalytic activity">
    <reaction evidence="1">
        <text>ATP + protein L-histidine = ADP + protein N-phospho-L-histidine.</text>
        <dbReference type="EC" id="2.7.13.3"/>
    </reaction>
</comment>
<keyword evidence="12" id="KW-0175">Coiled coil</keyword>
<dbReference type="GO" id="GO:0005886">
    <property type="term" value="C:plasma membrane"/>
    <property type="evidence" value="ECO:0007669"/>
    <property type="project" value="UniProtKB-SubCell"/>
</dbReference>
<reference evidence="16 17" key="1">
    <citation type="journal article" date="2016" name="Nat. Commun.">
        <title>Thousands of microbial genomes shed light on interconnected biogeochemical processes in an aquifer system.</title>
        <authorList>
            <person name="Anantharaman K."/>
            <person name="Brown C.T."/>
            <person name="Hug L.A."/>
            <person name="Sharon I."/>
            <person name="Castelle C.J."/>
            <person name="Probst A.J."/>
            <person name="Thomas B.C."/>
            <person name="Singh A."/>
            <person name="Wilkins M.J."/>
            <person name="Karaoz U."/>
            <person name="Brodie E.L."/>
            <person name="Williams K.H."/>
            <person name="Hubbard S.S."/>
            <person name="Banfield J.F."/>
        </authorList>
    </citation>
    <scope>NUCLEOTIDE SEQUENCE [LARGE SCALE GENOMIC DNA]</scope>
</reference>
<dbReference type="PROSITE" id="PS50109">
    <property type="entry name" value="HIS_KIN"/>
    <property type="match status" value="1"/>
</dbReference>